<evidence type="ECO:0000256" key="1">
    <source>
        <dbReference type="ARBA" id="ARBA00022723"/>
    </source>
</evidence>
<dbReference type="Pfam" id="PF00320">
    <property type="entry name" value="GATA"/>
    <property type="match status" value="1"/>
</dbReference>
<dbReference type="VEuPathDB" id="FungiDB:DEHA2E07172g"/>
<dbReference type="Proteomes" id="UP000000599">
    <property type="component" value="Chromosome E"/>
</dbReference>
<sequence>MGSFDTNTSAKPRISTNDGERPRSNVKLPSIHELTSNSSIDGRGHSSISPRVSHGNIHHQGMGNDTLDRYRYPINPSIPGYYTGSESRGSIGPSPIETHINPINKILPTPATSYSDKPPQTQYRYYQSPPALSYPHHIVYPPQQAVYYPQYAPPVPTVSGSNPFVAPEVINKTNNVCQRCGTTETPEWRRGPGGVKTLCNACGLFHAKLVKRKGAALAAEEVLNNKVCKGKNGRRISIKKNFIDDDRLNSGLFPSPAAPANTTKNTTKHVGELPPPATSSVSPALIRH</sequence>
<proteinExistence type="predicted"/>
<feature type="compositionally biased region" description="Polar residues" evidence="7">
    <location>
        <begin position="1"/>
        <end position="17"/>
    </location>
</feature>
<dbReference type="PANTHER" id="PTHR47172:SF24">
    <property type="entry name" value="GATA ZINC FINGER DOMAIN-CONTAINING PROTEIN 14-RELATED"/>
    <property type="match status" value="1"/>
</dbReference>
<feature type="compositionally biased region" description="Polar residues" evidence="7">
    <location>
        <begin position="33"/>
        <end position="50"/>
    </location>
</feature>
<evidence type="ECO:0000313" key="10">
    <source>
        <dbReference type="Proteomes" id="UP000000599"/>
    </source>
</evidence>
<gene>
    <name evidence="9" type="ordered locus">DEHA2E07172g</name>
</gene>
<dbReference type="PANTHER" id="PTHR47172">
    <property type="entry name" value="OS01G0976800 PROTEIN"/>
    <property type="match status" value="1"/>
</dbReference>
<evidence type="ECO:0000256" key="2">
    <source>
        <dbReference type="ARBA" id="ARBA00022771"/>
    </source>
</evidence>
<evidence type="ECO:0000259" key="8">
    <source>
        <dbReference type="PROSITE" id="PS50114"/>
    </source>
</evidence>
<evidence type="ECO:0000256" key="6">
    <source>
        <dbReference type="PROSITE-ProRule" id="PRU00094"/>
    </source>
</evidence>
<dbReference type="InterPro" id="IPR000679">
    <property type="entry name" value="Znf_GATA"/>
</dbReference>
<dbReference type="KEGG" id="dha:DEHA2E07172g"/>
<name>Q6BQ98_DEBHA</name>
<keyword evidence="10" id="KW-1185">Reference proteome</keyword>
<keyword evidence="2 6" id="KW-0863">Zinc-finger</keyword>
<keyword evidence="3" id="KW-0862">Zinc</keyword>
<dbReference type="PROSITE" id="PS50114">
    <property type="entry name" value="GATA_ZN_FINGER_2"/>
    <property type="match status" value="1"/>
</dbReference>
<dbReference type="InterPro" id="IPR013088">
    <property type="entry name" value="Znf_NHR/GATA"/>
</dbReference>
<dbReference type="GO" id="GO:0043565">
    <property type="term" value="F:sequence-specific DNA binding"/>
    <property type="evidence" value="ECO:0007669"/>
    <property type="project" value="InterPro"/>
</dbReference>
<dbReference type="HOGENOM" id="CLU_088007_0_0_1"/>
<dbReference type="GeneID" id="2902755"/>
<feature type="region of interest" description="Disordered" evidence="7">
    <location>
        <begin position="1"/>
        <end position="64"/>
    </location>
</feature>
<dbReference type="Gene3D" id="3.30.50.10">
    <property type="entry name" value="Erythroid Transcription Factor GATA-1, subunit A"/>
    <property type="match status" value="1"/>
</dbReference>
<evidence type="ECO:0000256" key="7">
    <source>
        <dbReference type="SAM" id="MobiDB-lite"/>
    </source>
</evidence>
<dbReference type="InParanoid" id="Q6BQ98"/>
<feature type="region of interest" description="Disordered" evidence="7">
    <location>
        <begin position="249"/>
        <end position="288"/>
    </location>
</feature>
<dbReference type="OrthoDB" id="2162994at2759"/>
<evidence type="ECO:0000256" key="3">
    <source>
        <dbReference type="ARBA" id="ARBA00022833"/>
    </source>
</evidence>
<keyword evidence="5" id="KW-0804">Transcription</keyword>
<dbReference type="EMBL" id="CR382137">
    <property type="protein sequence ID" value="CAG87852.2"/>
    <property type="molecule type" value="Genomic_DNA"/>
</dbReference>
<protein>
    <submittedName>
        <fullName evidence="9">DEHA2E07172p</fullName>
    </submittedName>
</protein>
<feature type="domain" description="GATA-type" evidence="8">
    <location>
        <begin position="171"/>
        <end position="226"/>
    </location>
</feature>
<dbReference type="CDD" id="cd00202">
    <property type="entry name" value="ZnF_GATA"/>
    <property type="match status" value="1"/>
</dbReference>
<dbReference type="GO" id="GO:0008270">
    <property type="term" value="F:zinc ion binding"/>
    <property type="evidence" value="ECO:0007669"/>
    <property type="project" value="UniProtKB-KW"/>
</dbReference>
<keyword evidence="1" id="KW-0479">Metal-binding</keyword>
<dbReference type="SMART" id="SM00401">
    <property type="entry name" value="ZnF_GATA"/>
    <property type="match status" value="1"/>
</dbReference>
<evidence type="ECO:0000256" key="4">
    <source>
        <dbReference type="ARBA" id="ARBA00023015"/>
    </source>
</evidence>
<evidence type="ECO:0000313" key="9">
    <source>
        <dbReference type="EMBL" id="CAG87852.2"/>
    </source>
</evidence>
<dbReference type="GO" id="GO:0006355">
    <property type="term" value="P:regulation of DNA-templated transcription"/>
    <property type="evidence" value="ECO:0007669"/>
    <property type="project" value="InterPro"/>
</dbReference>
<accession>Q6BQ98</accession>
<organism evidence="9 10">
    <name type="scientific">Debaryomyces hansenii (strain ATCC 36239 / CBS 767 / BCRC 21394 / JCM 1990 / NBRC 0083 / IGC 2968)</name>
    <name type="common">Yeast</name>
    <name type="synonym">Torulaspora hansenii</name>
    <dbReference type="NCBI Taxonomy" id="284592"/>
    <lineage>
        <taxon>Eukaryota</taxon>
        <taxon>Fungi</taxon>
        <taxon>Dikarya</taxon>
        <taxon>Ascomycota</taxon>
        <taxon>Saccharomycotina</taxon>
        <taxon>Pichiomycetes</taxon>
        <taxon>Debaryomycetaceae</taxon>
        <taxon>Debaryomyces</taxon>
    </lineage>
</organism>
<reference evidence="9 10" key="1">
    <citation type="journal article" date="2004" name="Nature">
        <title>Genome evolution in yeasts.</title>
        <authorList>
            <consortium name="Genolevures"/>
            <person name="Dujon B."/>
            <person name="Sherman D."/>
            <person name="Fischer G."/>
            <person name="Durrens P."/>
            <person name="Casaregola S."/>
            <person name="Lafontaine I."/>
            <person name="de Montigny J."/>
            <person name="Marck C."/>
            <person name="Neuveglise C."/>
            <person name="Talla E."/>
            <person name="Goffard N."/>
            <person name="Frangeul L."/>
            <person name="Aigle M."/>
            <person name="Anthouard V."/>
            <person name="Babour A."/>
            <person name="Barbe V."/>
            <person name="Barnay S."/>
            <person name="Blanchin S."/>
            <person name="Beckerich J.M."/>
            <person name="Beyne E."/>
            <person name="Bleykasten C."/>
            <person name="Boisrame A."/>
            <person name="Boyer J."/>
            <person name="Cattolico L."/>
            <person name="Confanioleri F."/>
            <person name="de Daruvar A."/>
            <person name="Despons L."/>
            <person name="Fabre E."/>
            <person name="Fairhead C."/>
            <person name="Ferry-Dumazet H."/>
            <person name="Groppi A."/>
            <person name="Hantraye F."/>
            <person name="Hennequin C."/>
            <person name="Jauniaux N."/>
            <person name="Joyet P."/>
            <person name="Kachouri R."/>
            <person name="Kerrest A."/>
            <person name="Koszul R."/>
            <person name="Lemaire M."/>
            <person name="Lesur I."/>
            <person name="Ma L."/>
            <person name="Muller H."/>
            <person name="Nicaud J.M."/>
            <person name="Nikolski M."/>
            <person name="Oztas S."/>
            <person name="Ozier-Kalogeropoulos O."/>
            <person name="Pellenz S."/>
            <person name="Potier S."/>
            <person name="Richard G.F."/>
            <person name="Straub M.L."/>
            <person name="Suleau A."/>
            <person name="Swennene D."/>
            <person name="Tekaia F."/>
            <person name="Wesolowski-Louvel M."/>
            <person name="Westhof E."/>
            <person name="Wirth B."/>
            <person name="Zeniou-Meyer M."/>
            <person name="Zivanovic I."/>
            <person name="Bolotin-Fukuhara M."/>
            <person name="Thierry A."/>
            <person name="Bouchier C."/>
            <person name="Caudron B."/>
            <person name="Scarpelli C."/>
            <person name="Gaillardin C."/>
            <person name="Weissenbach J."/>
            <person name="Wincker P."/>
            <person name="Souciet J.L."/>
        </authorList>
    </citation>
    <scope>NUCLEOTIDE SEQUENCE [LARGE SCALE GENOMIC DNA]</scope>
    <source>
        <strain evidence="10">ATCC 36239 / CBS 767 / BCRC 21394 / JCM 1990 / NBRC 0083 / IGC 2968</strain>
    </source>
</reference>
<evidence type="ECO:0000256" key="5">
    <source>
        <dbReference type="ARBA" id="ARBA00023163"/>
    </source>
</evidence>
<dbReference type="RefSeq" id="XP_459622.2">
    <property type="nucleotide sequence ID" value="XM_459622.1"/>
</dbReference>
<dbReference type="AlphaFoldDB" id="Q6BQ98"/>
<dbReference type="STRING" id="284592.Q6BQ98"/>
<dbReference type="eggNOG" id="KOG1601">
    <property type="taxonomic scope" value="Eukaryota"/>
</dbReference>
<keyword evidence="4" id="KW-0805">Transcription regulation</keyword>
<dbReference type="SUPFAM" id="SSF57716">
    <property type="entry name" value="Glucocorticoid receptor-like (DNA-binding domain)"/>
    <property type="match status" value="1"/>
</dbReference>